<protein>
    <submittedName>
        <fullName evidence="1">Uncharacterized protein</fullName>
    </submittedName>
</protein>
<organism evidence="1 2">
    <name type="scientific">Brachionus plicatilis</name>
    <name type="common">Marine rotifer</name>
    <name type="synonym">Brachionus muelleri</name>
    <dbReference type="NCBI Taxonomy" id="10195"/>
    <lineage>
        <taxon>Eukaryota</taxon>
        <taxon>Metazoa</taxon>
        <taxon>Spiralia</taxon>
        <taxon>Gnathifera</taxon>
        <taxon>Rotifera</taxon>
        <taxon>Eurotatoria</taxon>
        <taxon>Monogononta</taxon>
        <taxon>Pseudotrocha</taxon>
        <taxon>Ploima</taxon>
        <taxon>Brachionidae</taxon>
        <taxon>Brachionus</taxon>
    </lineage>
</organism>
<dbReference type="OrthoDB" id="426210at2759"/>
<name>A0A3M7QLP7_BRAPC</name>
<dbReference type="EMBL" id="REGN01005799">
    <property type="protein sequence ID" value="RNA11971.1"/>
    <property type="molecule type" value="Genomic_DNA"/>
</dbReference>
<dbReference type="Proteomes" id="UP000276133">
    <property type="component" value="Unassembled WGS sequence"/>
</dbReference>
<accession>A0A3M7QLP7</accession>
<keyword evidence="2" id="KW-1185">Reference proteome</keyword>
<dbReference type="AlphaFoldDB" id="A0A3M7QLP7"/>
<evidence type="ECO:0000313" key="1">
    <source>
        <dbReference type="EMBL" id="RNA11971.1"/>
    </source>
</evidence>
<reference evidence="1 2" key="1">
    <citation type="journal article" date="2018" name="Sci. Rep.">
        <title>Genomic signatures of local adaptation to the degree of environmental predictability in rotifers.</title>
        <authorList>
            <person name="Franch-Gras L."/>
            <person name="Hahn C."/>
            <person name="Garcia-Roger E.M."/>
            <person name="Carmona M.J."/>
            <person name="Serra M."/>
            <person name="Gomez A."/>
        </authorList>
    </citation>
    <scope>NUCLEOTIDE SEQUENCE [LARGE SCALE GENOMIC DNA]</scope>
    <source>
        <strain evidence="1">HYR1</strain>
    </source>
</reference>
<sequence>MINFCFIFNTYVRPILEYGSTIWNPNRKKDIKRIENSHKTRILEKIVITSFKEKYEIYKIDIMDRRLTLVIVPGMSTKNELKTTLIRTKIFFCCIILAICDVYQFEKNRKFKKTSIKEEDLDQEIF</sequence>
<comment type="caution">
    <text evidence="1">The sequence shown here is derived from an EMBL/GenBank/DDBJ whole genome shotgun (WGS) entry which is preliminary data.</text>
</comment>
<evidence type="ECO:0000313" key="2">
    <source>
        <dbReference type="Proteomes" id="UP000276133"/>
    </source>
</evidence>
<proteinExistence type="predicted"/>
<gene>
    <name evidence="1" type="ORF">BpHYR1_028746</name>
</gene>